<dbReference type="Gene3D" id="2.60.120.260">
    <property type="entry name" value="Galactose-binding domain-like"/>
    <property type="match status" value="3"/>
</dbReference>
<comment type="caution">
    <text evidence="4">The sequence shown here is derived from an EMBL/GenBank/DDBJ whole genome shotgun (WGS) entry which is preliminary data.</text>
</comment>
<feature type="domain" description="CBM-cenC" evidence="3">
    <location>
        <begin position="390"/>
        <end position="521"/>
    </location>
</feature>
<dbReference type="InterPro" id="IPR008979">
    <property type="entry name" value="Galactose-bd-like_sf"/>
</dbReference>
<dbReference type="RefSeq" id="WP_249312869.1">
    <property type="nucleotide sequence ID" value="NZ_JACRSU010000003.1"/>
</dbReference>
<protein>
    <submittedName>
        <fullName evidence="4">Carbohydrate binding domain-containing protein</fullName>
    </submittedName>
</protein>
<gene>
    <name evidence="4" type="ORF">H8698_08820</name>
</gene>
<dbReference type="Pfam" id="PF02018">
    <property type="entry name" value="CBM_4_9"/>
    <property type="match status" value="1"/>
</dbReference>
<evidence type="ECO:0000313" key="5">
    <source>
        <dbReference type="Proteomes" id="UP000611762"/>
    </source>
</evidence>
<keyword evidence="2" id="KW-0732">Signal</keyword>
<keyword evidence="5" id="KW-1185">Reference proteome</keyword>
<evidence type="ECO:0000259" key="3">
    <source>
        <dbReference type="Pfam" id="PF02018"/>
    </source>
</evidence>
<feature type="signal peptide" evidence="2">
    <location>
        <begin position="1"/>
        <end position="18"/>
    </location>
</feature>
<evidence type="ECO:0000256" key="1">
    <source>
        <dbReference type="ARBA" id="ARBA00022801"/>
    </source>
</evidence>
<sequence length="735" mass="80054">MKKLCSLLLSLTMVFSLAATFGISASAADVSNTFWRGFETNVKDYRDDRGAKSEWVEEGIGGSHGALKIQNGASEVSEPQYGGVTWEKIVNVPNDKKYNISMCIKPLDMEDTNFAGNRAMFVFYHYYKQDGGSEKSFHDIVYFSKVEQLTDGWLKLSYDGHTMSSGDAGNAQTPTGTYSGYSRIEFRAGRKTGTYLIDDLRVEPVPGNELVTGNDETQGPVYLVNDTNETSNTDIGGANGTAGCRLVKPTGQTADGVSFGNLKLKPGQAYKFSWWAKGTANETDASLSTIGLYLYGYVNSYFTLKDGAPTVTYNIIMKNDDALTGDWQYYECIFKTPNKTVPEECYEQVVSFYPRLHSVAGSQMTGALAEFAGKSGMEYYIDEIKLEQLESVYNGNFEDSLDMLVYGHERQPGYKPWITETGTTAVNASEADRNFARVTQTGAATDGFSAYVAMDPSVTYKIKFDAKSDVAGAKLGASIYKAEGDTASSTQAELTSEWASYEVIVKNTDTLITSPKLTFTMTDGTTPLAGDFDIDNVSFEVLPEFESAISATSKEVGGVISGSAEFDGSADFGFQRVFISKDGKTWGQLAEGDTGAGASSSYTITEKDAGKYIRFLYTPGLTAGADYIYTPSLRTAVRKIAFTGTWGTDLTAEVNIVTDTFDTEEFVAIVALYNSDDEMIGVETYNVNELMNNTSGTYSIPCGDTTEAAYAKAYLWNNFVSIAPYCVSDTARPAE</sequence>
<name>A0A926DNR2_9FIRM</name>
<organism evidence="4 5">
    <name type="scientific">Congzhengia minquanensis</name>
    <dbReference type="NCBI Taxonomy" id="2763657"/>
    <lineage>
        <taxon>Bacteria</taxon>
        <taxon>Bacillati</taxon>
        <taxon>Bacillota</taxon>
        <taxon>Clostridia</taxon>
        <taxon>Eubacteriales</taxon>
        <taxon>Oscillospiraceae</taxon>
        <taxon>Congzhengia</taxon>
    </lineage>
</organism>
<dbReference type="Proteomes" id="UP000611762">
    <property type="component" value="Unassembled WGS sequence"/>
</dbReference>
<evidence type="ECO:0000313" key="4">
    <source>
        <dbReference type="EMBL" id="MBC8541072.1"/>
    </source>
</evidence>
<dbReference type="InterPro" id="IPR003305">
    <property type="entry name" value="CenC_carb-bd"/>
</dbReference>
<reference evidence="4" key="1">
    <citation type="submission" date="2020-08" db="EMBL/GenBank/DDBJ databases">
        <title>Genome public.</title>
        <authorList>
            <person name="Liu C."/>
            <person name="Sun Q."/>
        </authorList>
    </citation>
    <scope>NUCLEOTIDE SEQUENCE</scope>
    <source>
        <strain evidence="4">H8</strain>
    </source>
</reference>
<keyword evidence="1" id="KW-0378">Hydrolase</keyword>
<proteinExistence type="predicted"/>
<dbReference type="AlphaFoldDB" id="A0A926DNR2"/>
<feature type="chain" id="PRO_5038984020" evidence="2">
    <location>
        <begin position="19"/>
        <end position="735"/>
    </location>
</feature>
<dbReference type="EMBL" id="JACRSU010000003">
    <property type="protein sequence ID" value="MBC8541072.1"/>
    <property type="molecule type" value="Genomic_DNA"/>
</dbReference>
<dbReference type="GO" id="GO:0016798">
    <property type="term" value="F:hydrolase activity, acting on glycosyl bonds"/>
    <property type="evidence" value="ECO:0007669"/>
    <property type="project" value="InterPro"/>
</dbReference>
<accession>A0A926DNR2</accession>
<evidence type="ECO:0000256" key="2">
    <source>
        <dbReference type="SAM" id="SignalP"/>
    </source>
</evidence>
<dbReference type="SUPFAM" id="SSF49785">
    <property type="entry name" value="Galactose-binding domain-like"/>
    <property type="match status" value="1"/>
</dbReference>